<dbReference type="PANTHER" id="PTHR42815">
    <property type="entry name" value="FAD-BINDING, PUTATIVE (AFU_ORTHOLOGUE AFUA_6G07600)-RELATED"/>
    <property type="match status" value="1"/>
</dbReference>
<dbReference type="GO" id="GO:0016787">
    <property type="term" value="F:hydrolase activity"/>
    <property type="evidence" value="ECO:0007669"/>
    <property type="project" value="UniProtKB-KW"/>
</dbReference>
<dbReference type="InterPro" id="IPR012349">
    <property type="entry name" value="Split_barrel_FMN-bd"/>
</dbReference>
<dbReference type="PANTHER" id="PTHR42815:SF2">
    <property type="entry name" value="FAD-BINDING, PUTATIVE (AFU_ORTHOLOGUE AFUA_6G07600)-RELATED"/>
    <property type="match status" value="1"/>
</dbReference>
<dbReference type="OrthoDB" id="9790331at2"/>
<organism evidence="2 3">
    <name type="scientific">Skermanella aerolata</name>
    <dbReference type="NCBI Taxonomy" id="393310"/>
    <lineage>
        <taxon>Bacteria</taxon>
        <taxon>Pseudomonadati</taxon>
        <taxon>Pseudomonadota</taxon>
        <taxon>Alphaproteobacteria</taxon>
        <taxon>Rhodospirillales</taxon>
        <taxon>Azospirillaceae</taxon>
        <taxon>Skermanella</taxon>
    </lineage>
</organism>
<comment type="caution">
    <text evidence="2">The sequence shown here is derived from an EMBL/GenBank/DDBJ whole genome shotgun (WGS) entry which is preliminary data.</text>
</comment>
<dbReference type="InterPro" id="IPR024029">
    <property type="entry name" value="Pyridox_Oxase_FMN-dep"/>
</dbReference>
<gene>
    <name evidence="2" type="ORF">SAE02_73020</name>
</gene>
<protein>
    <submittedName>
        <fullName evidence="2">Phosphohydrolase</fullName>
    </submittedName>
</protein>
<proteinExistence type="predicted"/>
<dbReference type="AlphaFoldDB" id="A0A512E369"/>
<name>A0A512E369_9PROT</name>
<sequence length="208" mass="22823">MELHFEEVITTRQRLQELSGQPSQRASNKIIDHVDDICSRFIAASPFLLVASRGPDGRLDVSPKGDPPGFVAVLDEKTLAIPDRPGNHRFDTFANVTECADVALIFMVPGHGDTLRVAGKGRVIRDTALQARLAVAGKSPSFVLLVAVEEAFMHCSKCMTRSKIWDAEGWPDRSKVPSLAEAIVAHAKPPETIAEVQAYIARHDQKLY</sequence>
<feature type="domain" description="Pyridoxamine 5'-phosphate oxidase N-terminal" evidence="1">
    <location>
        <begin position="39"/>
        <end position="155"/>
    </location>
</feature>
<dbReference type="Pfam" id="PF01243">
    <property type="entry name" value="PNPOx_N"/>
    <property type="match status" value="1"/>
</dbReference>
<evidence type="ECO:0000313" key="3">
    <source>
        <dbReference type="Proteomes" id="UP000321523"/>
    </source>
</evidence>
<dbReference type="InterPro" id="IPR011576">
    <property type="entry name" value="Pyridox_Oxase_N"/>
</dbReference>
<dbReference type="Gene3D" id="2.30.110.10">
    <property type="entry name" value="Electron Transport, Fmn-binding Protein, Chain A"/>
    <property type="match status" value="1"/>
</dbReference>
<evidence type="ECO:0000259" key="1">
    <source>
        <dbReference type="Pfam" id="PF01243"/>
    </source>
</evidence>
<keyword evidence="3" id="KW-1185">Reference proteome</keyword>
<evidence type="ECO:0000313" key="2">
    <source>
        <dbReference type="EMBL" id="GEO43154.1"/>
    </source>
</evidence>
<dbReference type="EMBL" id="BJYZ01000065">
    <property type="protein sequence ID" value="GEO43154.1"/>
    <property type="molecule type" value="Genomic_DNA"/>
</dbReference>
<reference evidence="2 3" key="1">
    <citation type="submission" date="2019-07" db="EMBL/GenBank/DDBJ databases">
        <title>Whole genome shotgun sequence of Skermanella aerolata NBRC 106429.</title>
        <authorList>
            <person name="Hosoyama A."/>
            <person name="Uohara A."/>
            <person name="Ohji S."/>
            <person name="Ichikawa N."/>
        </authorList>
    </citation>
    <scope>NUCLEOTIDE SEQUENCE [LARGE SCALE GENOMIC DNA]</scope>
    <source>
        <strain evidence="2 3">NBRC 106429</strain>
    </source>
</reference>
<accession>A0A512E369</accession>
<keyword evidence="2" id="KW-0378">Hydrolase</keyword>
<dbReference type="NCBIfam" id="TIGR04025">
    <property type="entry name" value="PPOX_FMN_DR2398"/>
    <property type="match status" value="1"/>
</dbReference>
<dbReference type="SUPFAM" id="SSF50475">
    <property type="entry name" value="FMN-binding split barrel"/>
    <property type="match status" value="1"/>
</dbReference>
<dbReference type="Proteomes" id="UP000321523">
    <property type="component" value="Unassembled WGS sequence"/>
</dbReference>
<dbReference type="RefSeq" id="WP_044437024.1">
    <property type="nucleotide sequence ID" value="NZ_BJYZ01000065.1"/>
</dbReference>